<protein>
    <submittedName>
        <fullName evidence="1">Uncharacterized protein</fullName>
    </submittedName>
</protein>
<comment type="caution">
    <text evidence="1">The sequence shown here is derived from an EMBL/GenBank/DDBJ whole genome shotgun (WGS) entry which is preliminary data.</text>
</comment>
<evidence type="ECO:0000313" key="2">
    <source>
        <dbReference type="Proteomes" id="UP001642260"/>
    </source>
</evidence>
<accession>A0ABC8KV34</accession>
<proteinExistence type="predicted"/>
<sequence>MVLGGEYEERKKFMTKTRDFSSTERKQSWVISSTTKQSGGGLLFGVLLSRVELAVPVFDEAKKRVGSSLRGRSKSAVARRRALEEQYGGEEEDPKLLAALQESQRREAPYAGVFLLKDSSTDSSSYSCTFETHENVLDKLKGKDLFSRFHQFGTLVEISSIKGKQVIFTGRRRLCITDMVSELNCDLEGSEKQNSESSSSLLPLADDDIIVISAIASSSQTLFVLICFSNH</sequence>
<keyword evidence="2" id="KW-1185">Reference proteome</keyword>
<dbReference type="AlphaFoldDB" id="A0ABC8KV34"/>
<dbReference type="Proteomes" id="UP001642260">
    <property type="component" value="Unassembled WGS sequence"/>
</dbReference>
<organism evidence="1 2">
    <name type="scientific">Eruca vesicaria subsp. sativa</name>
    <name type="common">Garden rocket</name>
    <name type="synonym">Eruca sativa</name>
    <dbReference type="NCBI Taxonomy" id="29727"/>
    <lineage>
        <taxon>Eukaryota</taxon>
        <taxon>Viridiplantae</taxon>
        <taxon>Streptophyta</taxon>
        <taxon>Embryophyta</taxon>
        <taxon>Tracheophyta</taxon>
        <taxon>Spermatophyta</taxon>
        <taxon>Magnoliopsida</taxon>
        <taxon>eudicotyledons</taxon>
        <taxon>Gunneridae</taxon>
        <taxon>Pentapetalae</taxon>
        <taxon>rosids</taxon>
        <taxon>malvids</taxon>
        <taxon>Brassicales</taxon>
        <taxon>Brassicaceae</taxon>
        <taxon>Brassiceae</taxon>
        <taxon>Eruca</taxon>
    </lineage>
</organism>
<evidence type="ECO:0000313" key="1">
    <source>
        <dbReference type="EMBL" id="CAH8361062.1"/>
    </source>
</evidence>
<reference evidence="1 2" key="1">
    <citation type="submission" date="2022-03" db="EMBL/GenBank/DDBJ databases">
        <authorList>
            <person name="Macdonald S."/>
            <person name="Ahmed S."/>
            <person name="Newling K."/>
        </authorList>
    </citation>
    <scope>NUCLEOTIDE SEQUENCE [LARGE SCALE GENOMIC DNA]</scope>
</reference>
<name>A0ABC8KV34_ERUVS</name>
<gene>
    <name evidence="1" type="ORF">ERUC_LOCUS26818</name>
</gene>
<dbReference type="EMBL" id="CAKOAT010297376">
    <property type="protein sequence ID" value="CAH8361062.1"/>
    <property type="molecule type" value="Genomic_DNA"/>
</dbReference>